<name>A0A0A7LAN7_9ARCH</name>
<dbReference type="STRING" id="1577791.Mpt1_c02140"/>
<accession>A0A0A7LAN7</accession>
<protein>
    <recommendedName>
        <fullName evidence="3">SprT-like family protein</fullName>
    </recommendedName>
</protein>
<gene>
    <name evidence="1" type="ORF">Mpt1_c02140</name>
</gene>
<sequence length="225" mass="26398">METEDVLRTKFKEIGKEYGFDRVEAEFVPFKEFKVRWQRSYKWADFKVSDYLADAPPEVIEGLCTSLFSKITGDDEGYSDDMCKWITAPEFSRYKQPVYLKRSRNITRTTKGDARDLDESYERLIGLGLVERDPSINLTWTREPNIRKVGHCSVLMKVIQISSALDTELIPEFVLDFCLYHELCHILIGFDPSEKAHSEHFSALEEKYPKKDEAKEWLKRLCLYL</sequence>
<dbReference type="Proteomes" id="UP000030787">
    <property type="component" value="Chromosome"/>
</dbReference>
<dbReference type="KEGG" id="mear:Mpt1_c02140"/>
<dbReference type="AlphaFoldDB" id="A0A0A7LAN7"/>
<dbReference type="Gene3D" id="3.30.2010.10">
    <property type="entry name" value="Metalloproteases ('zincins'), catalytic domain"/>
    <property type="match status" value="1"/>
</dbReference>
<evidence type="ECO:0000313" key="1">
    <source>
        <dbReference type="EMBL" id="AIZ56114.1"/>
    </source>
</evidence>
<dbReference type="GeneID" id="24817887"/>
<dbReference type="EMBL" id="CP010070">
    <property type="protein sequence ID" value="AIZ56114.1"/>
    <property type="molecule type" value="Genomic_DNA"/>
</dbReference>
<keyword evidence="2" id="KW-1185">Reference proteome</keyword>
<reference evidence="1 2" key="1">
    <citation type="journal article" date="2014" name="Appl. Environ. Microbiol.">
        <title>Comparative Genome Analysis of 'Candidatus Methanoplasma termitum' Indicates a New Mode of Energy Metabolism in the Seventh Order of Methanogens.</title>
        <authorList>
            <person name="Lang K."/>
            <person name="Schuldes J."/>
            <person name="Klingl A."/>
            <person name="Poehlein A."/>
            <person name="Daniel R."/>
            <person name="Brune A."/>
        </authorList>
    </citation>
    <scope>NUCLEOTIDE SEQUENCE [LARGE SCALE GENOMIC DNA]</scope>
    <source>
        <strain evidence="2">Mpt1</strain>
    </source>
</reference>
<evidence type="ECO:0000313" key="2">
    <source>
        <dbReference type="Proteomes" id="UP000030787"/>
    </source>
</evidence>
<evidence type="ECO:0008006" key="3">
    <source>
        <dbReference type="Google" id="ProtNLM"/>
    </source>
</evidence>
<proteinExistence type="predicted"/>
<dbReference type="OrthoDB" id="53300at2157"/>
<dbReference type="RefSeq" id="WP_048111463.1">
    <property type="nucleotide sequence ID" value="NZ_CP010070.1"/>
</dbReference>
<dbReference type="HOGENOM" id="CLU_1163759_0_0_2"/>
<organism evidence="1 2">
    <name type="scientific">Candidatus Methanoplasma termitum</name>
    <dbReference type="NCBI Taxonomy" id="1577791"/>
    <lineage>
        <taxon>Archaea</taxon>
        <taxon>Methanobacteriati</taxon>
        <taxon>Thermoplasmatota</taxon>
        <taxon>Thermoplasmata</taxon>
        <taxon>Methanomassiliicoccales</taxon>
        <taxon>Methanomassiliicoccaceae</taxon>
        <taxon>Candidatus Methanoplasma</taxon>
    </lineage>
</organism>